<organism evidence="2 3">
    <name type="scientific">Hymenobacter jeongseonensis</name>
    <dbReference type="NCBI Taxonomy" id="2791027"/>
    <lineage>
        <taxon>Bacteria</taxon>
        <taxon>Pseudomonadati</taxon>
        <taxon>Bacteroidota</taxon>
        <taxon>Cytophagia</taxon>
        <taxon>Cytophagales</taxon>
        <taxon>Hymenobacteraceae</taxon>
        <taxon>Hymenobacter</taxon>
    </lineage>
</organism>
<feature type="chain" id="PRO_5047052061" evidence="1">
    <location>
        <begin position="25"/>
        <end position="213"/>
    </location>
</feature>
<comment type="caution">
    <text evidence="2">The sequence shown here is derived from an EMBL/GenBank/DDBJ whole genome shotgun (WGS) entry which is preliminary data.</text>
</comment>
<gene>
    <name evidence="2" type="ORF">I2I05_08565</name>
</gene>
<dbReference type="Proteomes" id="UP000597617">
    <property type="component" value="Unassembled WGS sequence"/>
</dbReference>
<keyword evidence="1" id="KW-0732">Signal</keyword>
<proteinExistence type="predicted"/>
<dbReference type="EMBL" id="JADQDQ010000003">
    <property type="protein sequence ID" value="MBF9237449.1"/>
    <property type="molecule type" value="Genomic_DNA"/>
</dbReference>
<sequence length="213" mass="23798">MFNRSLFFALVAAVALVLVQCSRLSTLQSQHAQTTSALLAAQDTARHYQDQYGRSVVEKRGIEADMKTLNNAFNILSKNQQALVQDLKSLPKAESKRLASATSIVQHVAVVRHVNIDSAALSRHDWSLASDSLRYRIRARGDTLYIDSLTIPNRLLVTHYRDQKDVLHITARNTNPLIHNQDVDAVIPPAKKRKWRTVWTLLAGAIVGVLASR</sequence>
<protein>
    <submittedName>
        <fullName evidence="2">Uncharacterized protein</fullName>
    </submittedName>
</protein>
<feature type="signal peptide" evidence="1">
    <location>
        <begin position="1"/>
        <end position="24"/>
    </location>
</feature>
<evidence type="ECO:0000313" key="2">
    <source>
        <dbReference type="EMBL" id="MBF9237449.1"/>
    </source>
</evidence>
<dbReference type="RefSeq" id="WP_196281821.1">
    <property type="nucleotide sequence ID" value="NZ_JADQDQ010000003.1"/>
</dbReference>
<evidence type="ECO:0000256" key="1">
    <source>
        <dbReference type="SAM" id="SignalP"/>
    </source>
</evidence>
<accession>A0ABS0IGF9</accession>
<reference evidence="2 3" key="1">
    <citation type="submission" date="2020-11" db="EMBL/GenBank/DDBJ databases">
        <authorList>
            <person name="Kim M.K."/>
        </authorList>
    </citation>
    <scope>NUCLEOTIDE SEQUENCE [LARGE SCALE GENOMIC DNA]</scope>
    <source>
        <strain evidence="2 3">BT683</strain>
    </source>
</reference>
<name>A0ABS0IGF9_9BACT</name>
<keyword evidence="3" id="KW-1185">Reference proteome</keyword>
<evidence type="ECO:0000313" key="3">
    <source>
        <dbReference type="Proteomes" id="UP000597617"/>
    </source>
</evidence>